<keyword evidence="2" id="KW-1185">Reference proteome</keyword>
<evidence type="ECO:0000313" key="2">
    <source>
        <dbReference type="Proteomes" id="UP000277580"/>
    </source>
</evidence>
<dbReference type="AlphaFoldDB" id="A0A3N4KAE7"/>
<sequence length="152" mass="17435">MLCHQTERLLARERAQCLDALMRPVRMSTGLQTRIPQRFFVRQAAGTQVMMQPRLVRSLLSSHYGRMDKICRANRRLNEGVEAARRRQERVLVELMPLLPTVLDAGGALVTVVDGLEDPVIRKFMPMCERSQCALCMQVGRRDSDNPYDMHP</sequence>
<accession>A0A3N4KAE7</accession>
<evidence type="ECO:0000313" key="1">
    <source>
        <dbReference type="EMBL" id="RPB07470.1"/>
    </source>
</evidence>
<name>A0A3N4KAE7_9PEZI</name>
<organism evidence="1 2">
    <name type="scientific">Morchella conica CCBAS932</name>
    <dbReference type="NCBI Taxonomy" id="1392247"/>
    <lineage>
        <taxon>Eukaryota</taxon>
        <taxon>Fungi</taxon>
        <taxon>Dikarya</taxon>
        <taxon>Ascomycota</taxon>
        <taxon>Pezizomycotina</taxon>
        <taxon>Pezizomycetes</taxon>
        <taxon>Pezizales</taxon>
        <taxon>Morchellaceae</taxon>
        <taxon>Morchella</taxon>
    </lineage>
</organism>
<gene>
    <name evidence="1" type="ORF">P167DRAFT_540093</name>
</gene>
<dbReference type="OrthoDB" id="10391975at2759"/>
<dbReference type="Proteomes" id="UP000277580">
    <property type="component" value="Unassembled WGS sequence"/>
</dbReference>
<proteinExistence type="predicted"/>
<dbReference type="InParanoid" id="A0A3N4KAE7"/>
<reference evidence="1 2" key="1">
    <citation type="journal article" date="2018" name="Nat. Ecol. Evol.">
        <title>Pezizomycetes genomes reveal the molecular basis of ectomycorrhizal truffle lifestyle.</title>
        <authorList>
            <person name="Murat C."/>
            <person name="Payen T."/>
            <person name="Noel B."/>
            <person name="Kuo A."/>
            <person name="Morin E."/>
            <person name="Chen J."/>
            <person name="Kohler A."/>
            <person name="Krizsan K."/>
            <person name="Balestrini R."/>
            <person name="Da Silva C."/>
            <person name="Montanini B."/>
            <person name="Hainaut M."/>
            <person name="Levati E."/>
            <person name="Barry K.W."/>
            <person name="Belfiori B."/>
            <person name="Cichocki N."/>
            <person name="Clum A."/>
            <person name="Dockter R.B."/>
            <person name="Fauchery L."/>
            <person name="Guy J."/>
            <person name="Iotti M."/>
            <person name="Le Tacon F."/>
            <person name="Lindquist E.A."/>
            <person name="Lipzen A."/>
            <person name="Malagnac F."/>
            <person name="Mello A."/>
            <person name="Molinier V."/>
            <person name="Miyauchi S."/>
            <person name="Poulain J."/>
            <person name="Riccioni C."/>
            <person name="Rubini A."/>
            <person name="Sitrit Y."/>
            <person name="Splivallo R."/>
            <person name="Traeger S."/>
            <person name="Wang M."/>
            <person name="Zifcakova L."/>
            <person name="Wipf D."/>
            <person name="Zambonelli A."/>
            <person name="Paolocci F."/>
            <person name="Nowrousian M."/>
            <person name="Ottonello S."/>
            <person name="Baldrian P."/>
            <person name="Spatafora J.W."/>
            <person name="Henrissat B."/>
            <person name="Nagy L.G."/>
            <person name="Aury J.M."/>
            <person name="Wincker P."/>
            <person name="Grigoriev I.V."/>
            <person name="Bonfante P."/>
            <person name="Martin F.M."/>
        </authorList>
    </citation>
    <scope>NUCLEOTIDE SEQUENCE [LARGE SCALE GENOMIC DNA]</scope>
    <source>
        <strain evidence="1 2">CCBAS932</strain>
    </source>
</reference>
<protein>
    <submittedName>
        <fullName evidence="1">Uncharacterized protein</fullName>
    </submittedName>
</protein>
<dbReference type="EMBL" id="ML119182">
    <property type="protein sequence ID" value="RPB07470.1"/>
    <property type="molecule type" value="Genomic_DNA"/>
</dbReference>